<sequence length="436" mass="49291">MEPTSQVIRSKSSSLSKPKESFYKALQNLAKHSTTPTSRRELLQNIYFPLTSRSKKPGKTFFEQLSSSGLSKSQRSPKKKTRSKTLSIAVQNQAYSSHKEFFSASKKSSKLLKGSLKRGFLGKKKLFQGKKPKPSTENHNKKIPAVSFRTKTGSIKGKTKPNNQDDFFVIQDYSHCKNQTLIGVMDGHGMYGHEISAYIKKQLPLFIETYMPEDKQNKDYSEDYTEKITKAFIKGYKSTQKALVNCKAIDINYSGTTANTLLIKNKLCFCANLGDTRAIIGRFNYVWHYVELSHDHKPSNHIEKIRIEKSGGRVEPYKETNGNFIGPARVWMKKQQLPGLAMSRAFGDLVASTIGVISVPEIKVHHITDDDKFIVIASDGIWEFISSQECVKIVSEAFLAGDIEKACDNLMKKAMELWNKNDEIIDDITFVIVFLN</sequence>
<dbReference type="SMART" id="SM00332">
    <property type="entry name" value="PP2Cc"/>
    <property type="match status" value="1"/>
</dbReference>
<keyword evidence="2" id="KW-0472">Membrane</keyword>
<evidence type="ECO:0000256" key="1">
    <source>
        <dbReference type="ARBA" id="ARBA00004370"/>
    </source>
</evidence>
<gene>
    <name evidence="5" type="ORF">SteCoe_13434</name>
</gene>
<dbReference type="SUPFAM" id="SSF81606">
    <property type="entry name" value="PP2C-like"/>
    <property type="match status" value="1"/>
</dbReference>
<accession>A0A1R2C8C6</accession>
<protein>
    <recommendedName>
        <fullName evidence="4">PPM-type phosphatase domain-containing protein</fullName>
    </recommendedName>
</protein>
<dbReference type="Pfam" id="PF00481">
    <property type="entry name" value="PP2C"/>
    <property type="match status" value="1"/>
</dbReference>
<reference evidence="5 6" key="1">
    <citation type="submission" date="2016-11" db="EMBL/GenBank/DDBJ databases">
        <title>The macronuclear genome of Stentor coeruleus: a giant cell with tiny introns.</title>
        <authorList>
            <person name="Slabodnick M."/>
            <person name="Ruby J.G."/>
            <person name="Reiff S.B."/>
            <person name="Swart E.C."/>
            <person name="Gosai S."/>
            <person name="Prabakaran S."/>
            <person name="Witkowska E."/>
            <person name="Larue G.E."/>
            <person name="Fisher S."/>
            <person name="Freeman R.M."/>
            <person name="Gunawardena J."/>
            <person name="Chu W."/>
            <person name="Stover N.A."/>
            <person name="Gregory B.D."/>
            <person name="Nowacki M."/>
            <person name="Derisi J."/>
            <person name="Roy S.W."/>
            <person name="Marshall W.F."/>
            <person name="Sood P."/>
        </authorList>
    </citation>
    <scope>NUCLEOTIDE SEQUENCE [LARGE SCALE GENOMIC DNA]</scope>
    <source>
        <strain evidence="5">WM001</strain>
    </source>
</reference>
<dbReference type="PROSITE" id="PS51746">
    <property type="entry name" value="PPM_2"/>
    <property type="match status" value="1"/>
</dbReference>
<dbReference type="Gene3D" id="3.60.40.10">
    <property type="entry name" value="PPM-type phosphatase domain"/>
    <property type="match status" value="1"/>
</dbReference>
<dbReference type="GO" id="GO:0016020">
    <property type="term" value="C:membrane"/>
    <property type="evidence" value="ECO:0007669"/>
    <property type="project" value="UniProtKB-SubCell"/>
</dbReference>
<dbReference type="Proteomes" id="UP000187209">
    <property type="component" value="Unassembled WGS sequence"/>
</dbReference>
<evidence type="ECO:0000256" key="3">
    <source>
        <dbReference type="SAM" id="MobiDB-lite"/>
    </source>
</evidence>
<dbReference type="InterPro" id="IPR036457">
    <property type="entry name" value="PPM-type-like_dom_sf"/>
</dbReference>
<dbReference type="EMBL" id="MPUH01000242">
    <property type="protein sequence ID" value="OMJ85274.1"/>
    <property type="molecule type" value="Genomic_DNA"/>
</dbReference>
<evidence type="ECO:0000313" key="5">
    <source>
        <dbReference type="EMBL" id="OMJ85274.1"/>
    </source>
</evidence>
<feature type="domain" description="PPM-type phosphatase" evidence="4">
    <location>
        <begin position="149"/>
        <end position="435"/>
    </location>
</feature>
<dbReference type="GO" id="GO:0004722">
    <property type="term" value="F:protein serine/threonine phosphatase activity"/>
    <property type="evidence" value="ECO:0007669"/>
    <property type="project" value="InterPro"/>
</dbReference>
<dbReference type="PANTHER" id="PTHR47992">
    <property type="entry name" value="PROTEIN PHOSPHATASE"/>
    <property type="match status" value="1"/>
</dbReference>
<evidence type="ECO:0000313" key="6">
    <source>
        <dbReference type="Proteomes" id="UP000187209"/>
    </source>
</evidence>
<proteinExistence type="predicted"/>
<feature type="region of interest" description="Disordered" evidence="3">
    <location>
        <begin position="53"/>
        <end position="86"/>
    </location>
</feature>
<dbReference type="AlphaFoldDB" id="A0A1R2C8C6"/>
<dbReference type="FunFam" id="3.60.40.10:FF:000051">
    <property type="entry name" value="Protein phosphatase 2C-like protein"/>
    <property type="match status" value="1"/>
</dbReference>
<comment type="subcellular location">
    <subcellularLocation>
        <location evidence="1">Membrane</location>
    </subcellularLocation>
</comment>
<dbReference type="OrthoDB" id="10264738at2759"/>
<evidence type="ECO:0000259" key="4">
    <source>
        <dbReference type="PROSITE" id="PS51746"/>
    </source>
</evidence>
<comment type="caution">
    <text evidence="5">The sequence shown here is derived from an EMBL/GenBank/DDBJ whole genome shotgun (WGS) entry which is preliminary data.</text>
</comment>
<organism evidence="5 6">
    <name type="scientific">Stentor coeruleus</name>
    <dbReference type="NCBI Taxonomy" id="5963"/>
    <lineage>
        <taxon>Eukaryota</taxon>
        <taxon>Sar</taxon>
        <taxon>Alveolata</taxon>
        <taxon>Ciliophora</taxon>
        <taxon>Postciliodesmatophora</taxon>
        <taxon>Heterotrichea</taxon>
        <taxon>Heterotrichida</taxon>
        <taxon>Stentoridae</taxon>
        <taxon>Stentor</taxon>
    </lineage>
</organism>
<dbReference type="InterPro" id="IPR015655">
    <property type="entry name" value="PP2C"/>
</dbReference>
<keyword evidence="6" id="KW-1185">Reference proteome</keyword>
<name>A0A1R2C8C6_9CILI</name>
<evidence type="ECO:0000256" key="2">
    <source>
        <dbReference type="ARBA" id="ARBA00023136"/>
    </source>
</evidence>
<dbReference type="InterPro" id="IPR001932">
    <property type="entry name" value="PPM-type_phosphatase-like_dom"/>
</dbReference>
<feature type="compositionally biased region" description="Low complexity" evidence="3">
    <location>
        <begin position="64"/>
        <end position="74"/>
    </location>
</feature>
<dbReference type="CDD" id="cd00143">
    <property type="entry name" value="PP2Cc"/>
    <property type="match status" value="1"/>
</dbReference>